<keyword evidence="5" id="KW-0500">Molybdenum</keyword>
<evidence type="ECO:0000259" key="12">
    <source>
        <dbReference type="Pfam" id="PF01568"/>
    </source>
</evidence>
<keyword evidence="8" id="KW-0408">Iron</keyword>
<gene>
    <name evidence="13" type="ORF">AERYTH_05770</name>
</gene>
<comment type="similarity">
    <text evidence="3">Belongs to the prokaryotic molybdopterin-containing oxidoreductase family.</text>
</comment>
<dbReference type="Pfam" id="PF01568">
    <property type="entry name" value="Molydop_binding"/>
    <property type="match status" value="1"/>
</dbReference>
<evidence type="ECO:0000256" key="3">
    <source>
        <dbReference type="ARBA" id="ARBA00010312"/>
    </source>
</evidence>
<comment type="cofactor">
    <cofactor evidence="2">
        <name>[4Fe-4S] cluster</name>
        <dbReference type="ChEBI" id="CHEBI:49883"/>
    </cofactor>
</comment>
<dbReference type="EMBL" id="CP011502">
    <property type="protein sequence ID" value="ALX04242.1"/>
    <property type="molecule type" value="Genomic_DNA"/>
</dbReference>
<dbReference type="InterPro" id="IPR006656">
    <property type="entry name" value="Mopterin_OxRdtase"/>
</dbReference>
<evidence type="ECO:0000256" key="1">
    <source>
        <dbReference type="ARBA" id="ARBA00001942"/>
    </source>
</evidence>
<proteinExistence type="inferred from homology"/>
<dbReference type="CDD" id="cd02767">
    <property type="entry name" value="MopB_ydeP"/>
    <property type="match status" value="1"/>
</dbReference>
<protein>
    <recommendedName>
        <fullName evidence="15">Molybdopterin oxidoreductase domain-containing protein</fullName>
    </recommendedName>
</protein>
<evidence type="ECO:0000313" key="13">
    <source>
        <dbReference type="EMBL" id="ALX04242.1"/>
    </source>
</evidence>
<dbReference type="Gene3D" id="3.40.50.740">
    <property type="match status" value="1"/>
</dbReference>
<evidence type="ECO:0008006" key="15">
    <source>
        <dbReference type="Google" id="ProtNLM"/>
    </source>
</evidence>
<dbReference type="InterPro" id="IPR041953">
    <property type="entry name" value="YdeP_MopB"/>
</dbReference>
<evidence type="ECO:0000256" key="8">
    <source>
        <dbReference type="ARBA" id="ARBA00023004"/>
    </source>
</evidence>
<dbReference type="PANTHER" id="PTHR43105:SF4">
    <property type="entry name" value="PROTEIN YDEP"/>
    <property type="match status" value="1"/>
</dbReference>
<feature type="domain" description="Molybdopterin dinucleotide-binding" evidence="12">
    <location>
        <begin position="659"/>
        <end position="767"/>
    </location>
</feature>
<dbReference type="Proteomes" id="UP000067689">
    <property type="component" value="Chromosome"/>
</dbReference>
<name>A0A0U4D7R8_9ACTN</name>
<dbReference type="CDD" id="cd02787">
    <property type="entry name" value="MopB_CT_ydeP"/>
    <property type="match status" value="1"/>
</dbReference>
<organism evidence="13 14">
    <name type="scientific">Aeromicrobium erythreum</name>
    <dbReference type="NCBI Taxonomy" id="2041"/>
    <lineage>
        <taxon>Bacteria</taxon>
        <taxon>Bacillati</taxon>
        <taxon>Actinomycetota</taxon>
        <taxon>Actinomycetes</taxon>
        <taxon>Propionibacteriales</taxon>
        <taxon>Nocardioidaceae</taxon>
        <taxon>Aeromicrobium</taxon>
    </lineage>
</organism>
<keyword evidence="4" id="KW-0004">4Fe-4S</keyword>
<dbReference type="GO" id="GO:0051539">
    <property type="term" value="F:4 iron, 4 sulfur cluster binding"/>
    <property type="evidence" value="ECO:0007669"/>
    <property type="project" value="UniProtKB-KW"/>
</dbReference>
<keyword evidence="7" id="KW-0560">Oxidoreductase</keyword>
<dbReference type="InterPro" id="IPR037951">
    <property type="entry name" value="MopB_CT_YdeP"/>
</dbReference>
<dbReference type="InterPro" id="IPR050123">
    <property type="entry name" value="Prok_molybdopt-oxidoreductase"/>
</dbReference>
<dbReference type="AlphaFoldDB" id="A0A0U4D7R8"/>
<evidence type="ECO:0000313" key="14">
    <source>
        <dbReference type="Proteomes" id="UP000067689"/>
    </source>
</evidence>
<reference evidence="13 14" key="1">
    <citation type="journal article" date="1991" name="Int. J. Syst. Bacteriol.">
        <title>Description of the erythromycin-producing bacterium Arthrobacter sp. strain NRRL B-3381 as Aeromicrobium erythreum gen. nov., sp. nov.</title>
        <authorList>
            <person name="Miller E.S."/>
            <person name="Woese C.R."/>
            <person name="Brenner S."/>
        </authorList>
    </citation>
    <scope>NUCLEOTIDE SEQUENCE [LARGE SCALE GENOMIC DNA]</scope>
    <source>
        <strain evidence="13 14">AR18</strain>
    </source>
</reference>
<evidence type="ECO:0000256" key="5">
    <source>
        <dbReference type="ARBA" id="ARBA00022505"/>
    </source>
</evidence>
<dbReference type="PANTHER" id="PTHR43105">
    <property type="entry name" value="RESPIRATORY NITRATE REDUCTASE"/>
    <property type="match status" value="1"/>
</dbReference>
<keyword evidence="9" id="KW-0411">Iron-sulfur</keyword>
<dbReference type="PIRSF" id="PIRSF000144">
    <property type="entry name" value="CbbBc"/>
    <property type="match status" value="1"/>
</dbReference>
<dbReference type="RefSeq" id="WP_067855813.1">
    <property type="nucleotide sequence ID" value="NZ_CP011502.1"/>
</dbReference>
<evidence type="ECO:0000256" key="9">
    <source>
        <dbReference type="ARBA" id="ARBA00023014"/>
    </source>
</evidence>
<evidence type="ECO:0000259" key="11">
    <source>
        <dbReference type="Pfam" id="PF00384"/>
    </source>
</evidence>
<dbReference type="STRING" id="2041.AERYTH_05770"/>
<dbReference type="KEGG" id="aer:AERYTH_05770"/>
<keyword evidence="6" id="KW-0479">Metal-binding</keyword>
<evidence type="ECO:0000256" key="4">
    <source>
        <dbReference type="ARBA" id="ARBA00022485"/>
    </source>
</evidence>
<keyword evidence="14" id="KW-1185">Reference proteome</keyword>
<dbReference type="Pfam" id="PF00384">
    <property type="entry name" value="Molybdopterin"/>
    <property type="match status" value="1"/>
</dbReference>
<sequence length="808" mass="87544">MSNGTAGPGTAPVVEGFGAQDDSELEIHSPKDAAAGVTAVKVSMERALSHMGPKRTAQTLLKLNQADGFDCTSCAWPDPDPEARHTAEFCENGAKAVAEEATTDRATPEVFARYSIAELDSHDEYWLGQLGRITHPMVKRPGGTHYEPIEWDDAFALVAEHLNGLASPDEAVFYTSGRASNESAFTYQLFVRAFGTNNLPDCSNMCHESTSVALAESIGIGKGSVSLRDLYDAELIVIAGQNPGTNHPRMLSALEIAKRRGAKILAINPLREAGLVNFRNPQKPRGVVGRGTDIADLHLPVRINGDLALFQAFGHLLEQWGAIDREFVEQYTDGYDAWVEHVRALDWDVVLAATGLSRELIERAARMIEASGATIYCWAMGLTQHRNSVATIKEVTNLALVRGDIGKRGAGLCPVRGHSNVQGDRTMGIWEKSPDTFLDALQAEFGFDPPREHGLDVVDAVRALRDGKAKVFMGLGGNFVHAVSDTDVAADALRSADLTLHVSTKVNRSHLVTGDTALILPTLGRTEVDERATGPQFVSVEDSMSSVHASRGPLEPASPHLRSETAIVCGIARATLRQADGTDRHGIDWDAMAEDYSIIRGHISRVVPGCEDYERKVDRPGGFVLPHPPRDSRSFHTSTGKGRIAVSPVEVLHVPEGHLLLQTLRSHDQFNTTIYGMSDRYRGIENGRRVVLVHPDDIEALGWRDGDVVDLVTHWTDDDVDRVAPGFRIVSYETPRGTAAAYYPETNPLVPLDSVAEHSNTPTSKSVVVRLVPTAVGGVGEGVDGSQHPVGADGEHRSHPQPEPLHLS</sequence>
<comment type="cofactor">
    <cofactor evidence="1">
        <name>Mo-bis(molybdopterin guanine dinucleotide)</name>
        <dbReference type="ChEBI" id="CHEBI:60539"/>
    </cofactor>
</comment>
<evidence type="ECO:0000256" key="2">
    <source>
        <dbReference type="ARBA" id="ARBA00001966"/>
    </source>
</evidence>
<dbReference type="InterPro" id="IPR006657">
    <property type="entry name" value="MoPterin_dinucl-bd_dom"/>
</dbReference>
<dbReference type="SUPFAM" id="SSF50692">
    <property type="entry name" value="ADC-like"/>
    <property type="match status" value="1"/>
</dbReference>
<evidence type="ECO:0000256" key="10">
    <source>
        <dbReference type="SAM" id="MobiDB-lite"/>
    </source>
</evidence>
<evidence type="ECO:0000256" key="6">
    <source>
        <dbReference type="ARBA" id="ARBA00022723"/>
    </source>
</evidence>
<evidence type="ECO:0000256" key="7">
    <source>
        <dbReference type="ARBA" id="ARBA00023002"/>
    </source>
</evidence>
<accession>A0A0U4D7R8</accession>
<feature type="region of interest" description="Disordered" evidence="10">
    <location>
        <begin position="778"/>
        <end position="808"/>
    </location>
</feature>
<dbReference type="NCBIfam" id="TIGR01701">
    <property type="entry name" value="Fdhalpha-like"/>
    <property type="match status" value="1"/>
</dbReference>
<feature type="domain" description="Molybdopterin oxidoreductase" evidence="11">
    <location>
        <begin position="132"/>
        <end position="498"/>
    </location>
</feature>
<dbReference type="GO" id="GO:0043546">
    <property type="term" value="F:molybdopterin cofactor binding"/>
    <property type="evidence" value="ECO:0007669"/>
    <property type="project" value="InterPro"/>
</dbReference>
<dbReference type="PATRIC" id="fig|2041.4.peg.1199"/>
<dbReference type="GO" id="GO:0016020">
    <property type="term" value="C:membrane"/>
    <property type="evidence" value="ECO:0007669"/>
    <property type="project" value="TreeGrafter"/>
</dbReference>
<dbReference type="InterPro" id="IPR010046">
    <property type="entry name" value="Mopterin_OxRdtse_a_bac"/>
</dbReference>
<dbReference type="SUPFAM" id="SSF53706">
    <property type="entry name" value="Formate dehydrogenase/DMSO reductase, domains 1-3"/>
    <property type="match status" value="1"/>
</dbReference>
<dbReference type="InterPro" id="IPR009010">
    <property type="entry name" value="Asp_de-COase-like_dom_sf"/>
</dbReference>
<dbReference type="GO" id="GO:0030151">
    <property type="term" value="F:molybdenum ion binding"/>
    <property type="evidence" value="ECO:0007669"/>
    <property type="project" value="InterPro"/>
</dbReference>
<dbReference type="Gene3D" id="3.40.228.10">
    <property type="entry name" value="Dimethylsulfoxide Reductase, domain 2"/>
    <property type="match status" value="1"/>
</dbReference>
<dbReference type="GO" id="GO:0008863">
    <property type="term" value="F:formate dehydrogenase (NAD+) activity"/>
    <property type="evidence" value="ECO:0007669"/>
    <property type="project" value="InterPro"/>
</dbReference>